<evidence type="ECO:0000313" key="4">
    <source>
        <dbReference type="EMBL" id="MBC5682589.1"/>
    </source>
</evidence>
<protein>
    <submittedName>
        <fullName evidence="4">Zinc-ribbon domain-containing protein</fullName>
    </submittedName>
</protein>
<proteinExistence type="predicted"/>
<feature type="transmembrane region" description="Helical" evidence="2">
    <location>
        <begin position="109"/>
        <end position="131"/>
    </location>
</feature>
<keyword evidence="5" id="KW-1185">Reference proteome</keyword>
<gene>
    <name evidence="4" type="ORF">H8S40_03180</name>
</gene>
<comment type="caution">
    <text evidence="4">The sequence shown here is derived from an EMBL/GenBank/DDBJ whole genome shotgun (WGS) entry which is preliminary data.</text>
</comment>
<reference evidence="4 5" key="1">
    <citation type="submission" date="2020-08" db="EMBL/GenBank/DDBJ databases">
        <title>Genome public.</title>
        <authorList>
            <person name="Liu C."/>
            <person name="Sun Q."/>
        </authorList>
    </citation>
    <scope>NUCLEOTIDE SEQUENCE [LARGE SCALE GENOMIC DNA]</scope>
    <source>
        <strain evidence="4 5">NSJ-13</strain>
    </source>
</reference>
<keyword evidence="2" id="KW-0472">Membrane</keyword>
<name>A0ABR7G593_9FIRM</name>
<feature type="region of interest" description="Disordered" evidence="1">
    <location>
        <begin position="32"/>
        <end position="74"/>
    </location>
</feature>
<dbReference type="RefSeq" id="WP_186864533.1">
    <property type="nucleotide sequence ID" value="NZ_JACOPE010000001.1"/>
</dbReference>
<dbReference type="EMBL" id="JACOPE010000001">
    <property type="protein sequence ID" value="MBC5682589.1"/>
    <property type="molecule type" value="Genomic_DNA"/>
</dbReference>
<sequence>MICKNCSAQIPDGSKFCTVCGHKIVVEPFVAPKPQQPPQTEPTQVPPQAQHMQTPPQTEPTQVPPQAPYTQIPPQVQQGQVPPYNLNGTQQQTVSKNPALDAPLTVLDFFLMSLLSFVPIIGFIFLLIWAFSGNTNINRKNYARAALIWILVSIGLVILLSIIGGGILNSMM</sequence>
<organism evidence="4 5">
    <name type="scientific">Ruminococcus hominis</name>
    <dbReference type="NCBI Taxonomy" id="2763065"/>
    <lineage>
        <taxon>Bacteria</taxon>
        <taxon>Bacillati</taxon>
        <taxon>Bacillota</taxon>
        <taxon>Clostridia</taxon>
        <taxon>Eubacteriales</taxon>
        <taxon>Oscillospiraceae</taxon>
        <taxon>Ruminococcus</taxon>
    </lineage>
</organism>
<accession>A0ABR7G593</accession>
<feature type="transmembrane region" description="Helical" evidence="2">
    <location>
        <begin position="143"/>
        <end position="168"/>
    </location>
</feature>
<evidence type="ECO:0000256" key="1">
    <source>
        <dbReference type="SAM" id="MobiDB-lite"/>
    </source>
</evidence>
<dbReference type="Proteomes" id="UP000631576">
    <property type="component" value="Unassembled WGS sequence"/>
</dbReference>
<keyword evidence="2" id="KW-0812">Transmembrane</keyword>
<evidence type="ECO:0000259" key="3">
    <source>
        <dbReference type="Pfam" id="PF13240"/>
    </source>
</evidence>
<feature type="domain" description="Zinc-ribbon" evidence="3">
    <location>
        <begin position="3"/>
        <end position="23"/>
    </location>
</feature>
<evidence type="ECO:0000256" key="2">
    <source>
        <dbReference type="SAM" id="Phobius"/>
    </source>
</evidence>
<dbReference type="InterPro" id="IPR026870">
    <property type="entry name" value="Zinc_ribbon_dom"/>
</dbReference>
<keyword evidence="2" id="KW-1133">Transmembrane helix</keyword>
<evidence type="ECO:0000313" key="5">
    <source>
        <dbReference type="Proteomes" id="UP000631576"/>
    </source>
</evidence>
<dbReference type="Pfam" id="PF13240">
    <property type="entry name" value="Zn_Ribbon_1"/>
    <property type="match status" value="1"/>
</dbReference>
<feature type="compositionally biased region" description="Low complexity" evidence="1">
    <location>
        <begin position="41"/>
        <end position="61"/>
    </location>
</feature>